<dbReference type="STRING" id="357809.Cphy_0356"/>
<keyword evidence="1" id="KW-0812">Transmembrane</keyword>
<organism evidence="2 3">
    <name type="scientific">Lachnoclostridium phytofermentans (strain ATCC 700394 / DSM 18823 / ISDg)</name>
    <name type="common">Clostridium phytofermentans</name>
    <dbReference type="NCBI Taxonomy" id="357809"/>
    <lineage>
        <taxon>Bacteria</taxon>
        <taxon>Bacillati</taxon>
        <taxon>Bacillota</taxon>
        <taxon>Clostridia</taxon>
        <taxon>Lachnospirales</taxon>
        <taxon>Lachnospiraceae</taxon>
    </lineage>
</organism>
<evidence type="ECO:0000313" key="3">
    <source>
        <dbReference type="Proteomes" id="UP000000370"/>
    </source>
</evidence>
<feature type="transmembrane region" description="Helical" evidence="1">
    <location>
        <begin position="29"/>
        <end position="46"/>
    </location>
</feature>
<reference evidence="3" key="1">
    <citation type="submission" date="2007-11" db="EMBL/GenBank/DDBJ databases">
        <title>Complete genome sequence of Clostridium phytofermentans ISDg.</title>
        <authorList>
            <person name="Leschine S.B."/>
            <person name="Warnick T.A."/>
            <person name="Blanchard J.L."/>
            <person name="Schnell D.J."/>
            <person name="Petit E.L."/>
            <person name="LaTouf W.G."/>
            <person name="Copeland A."/>
            <person name="Lucas S."/>
            <person name="Lapidus A."/>
            <person name="Barry K."/>
            <person name="Glavina del Rio T."/>
            <person name="Dalin E."/>
            <person name="Tice H."/>
            <person name="Pitluck S."/>
            <person name="Kiss H."/>
            <person name="Brettin T."/>
            <person name="Bruce D."/>
            <person name="Detter J.C."/>
            <person name="Han C."/>
            <person name="Kuske C."/>
            <person name="Schmutz J."/>
            <person name="Larimer F."/>
            <person name="Land M."/>
            <person name="Hauser L."/>
            <person name="Kyrpides N."/>
            <person name="Kim E.A."/>
            <person name="Richardson P."/>
        </authorList>
    </citation>
    <scope>NUCLEOTIDE SEQUENCE [LARGE SCALE GENOMIC DNA]</scope>
    <source>
        <strain evidence="3">ATCC 700394 / DSM 18823 / ISDg</strain>
    </source>
</reference>
<dbReference type="RefSeq" id="WP_012198386.1">
    <property type="nucleotide sequence ID" value="NC_010001.1"/>
</dbReference>
<keyword evidence="1" id="KW-0472">Membrane</keyword>
<proteinExistence type="predicted"/>
<protein>
    <recommendedName>
        <fullName evidence="4">DUF340 domain-containing protein</fullName>
    </recommendedName>
</protein>
<name>A9KSU9_LACP7</name>
<feature type="transmembrane region" description="Helical" evidence="1">
    <location>
        <begin position="58"/>
        <end position="80"/>
    </location>
</feature>
<keyword evidence="3" id="KW-1185">Reference proteome</keyword>
<dbReference type="EMBL" id="CP000885">
    <property type="protein sequence ID" value="ABX40743.1"/>
    <property type="molecule type" value="Genomic_DNA"/>
</dbReference>
<dbReference type="KEGG" id="cpy:Cphy_0356"/>
<keyword evidence="1" id="KW-1133">Transmembrane helix</keyword>
<dbReference type="HOGENOM" id="CLU_168956_2_0_9"/>
<accession>A9KSU9</accession>
<dbReference type="Proteomes" id="UP000000370">
    <property type="component" value="Chromosome"/>
</dbReference>
<dbReference type="AlphaFoldDB" id="A9KSU9"/>
<evidence type="ECO:0000256" key="1">
    <source>
        <dbReference type="SAM" id="Phobius"/>
    </source>
</evidence>
<dbReference type="eggNOG" id="COG2431">
    <property type="taxonomic scope" value="Bacteria"/>
</dbReference>
<evidence type="ECO:0000313" key="2">
    <source>
        <dbReference type="EMBL" id="ABX40743.1"/>
    </source>
</evidence>
<gene>
    <name evidence="2" type="ordered locus">Cphy_0356</name>
</gene>
<sequence length="94" mass="11039">MDILIIMGIGIFIGSRFFPEKHKKKNEKMQIVCTILIIFSMGVMLGKREHFLQEISTLGLTSFLYFFIPTVFSTLIVYLLTRLFMKKKLKEKED</sequence>
<dbReference type="OrthoDB" id="1987295at2"/>
<evidence type="ECO:0008006" key="4">
    <source>
        <dbReference type="Google" id="ProtNLM"/>
    </source>
</evidence>